<evidence type="ECO:0000256" key="1">
    <source>
        <dbReference type="SAM" id="MobiDB-lite"/>
    </source>
</evidence>
<dbReference type="InterPro" id="IPR015424">
    <property type="entry name" value="PyrdxlP-dep_Trfase"/>
</dbReference>
<evidence type="ECO:0000259" key="2">
    <source>
        <dbReference type="Pfam" id="PF00464"/>
    </source>
</evidence>
<evidence type="ECO:0000313" key="3">
    <source>
        <dbReference type="EMBL" id="MDC7225976.1"/>
    </source>
</evidence>
<sequence>VGNFNTVPHDPAPPTKPNGLRIGTPAITTRGMKEPEMDIIADLISKVADNMGNEEKISAISKEVMALTSRFPVPDHFIIPKKKVAPFGCDED</sequence>
<dbReference type="SUPFAM" id="SSF53383">
    <property type="entry name" value="PLP-dependent transferases"/>
    <property type="match status" value="1"/>
</dbReference>
<comment type="caution">
    <text evidence="3">The sequence shown here is derived from an EMBL/GenBank/DDBJ whole genome shotgun (WGS) entry which is preliminary data.</text>
</comment>
<proteinExistence type="predicted"/>
<accession>A0AAJ1MJN8</accession>
<feature type="non-terminal residue" evidence="3">
    <location>
        <position position="1"/>
    </location>
</feature>
<dbReference type="EMBL" id="JAQQAL010000010">
    <property type="protein sequence ID" value="MDC7225976.1"/>
    <property type="molecule type" value="Genomic_DNA"/>
</dbReference>
<feature type="region of interest" description="Disordered" evidence="1">
    <location>
        <begin position="1"/>
        <end position="28"/>
    </location>
</feature>
<feature type="domain" description="Serine hydroxymethyltransferase-like" evidence="2">
    <location>
        <begin position="3"/>
        <end position="44"/>
    </location>
</feature>
<reference evidence="3 4" key="1">
    <citation type="submission" date="2022-12" db="EMBL/GenBank/DDBJ databases">
        <title>Metagenome assembled genome from gulf of manar.</title>
        <authorList>
            <person name="Kohli P."/>
            <person name="Pk S."/>
            <person name="Venkata Ramana C."/>
            <person name="Sasikala C."/>
        </authorList>
    </citation>
    <scope>NUCLEOTIDE SEQUENCE [LARGE SCALE GENOMIC DNA]</scope>
    <source>
        <strain evidence="3">JB008</strain>
    </source>
</reference>
<name>A0AAJ1MJN8_9SPIO</name>
<dbReference type="Pfam" id="PF00464">
    <property type="entry name" value="SHMT"/>
    <property type="match status" value="1"/>
</dbReference>
<dbReference type="AlphaFoldDB" id="A0AAJ1MJN8"/>
<dbReference type="InterPro" id="IPR039429">
    <property type="entry name" value="SHMT-like_dom"/>
</dbReference>
<evidence type="ECO:0000313" key="4">
    <source>
        <dbReference type="Proteomes" id="UP001221217"/>
    </source>
</evidence>
<dbReference type="Proteomes" id="UP001221217">
    <property type="component" value="Unassembled WGS sequence"/>
</dbReference>
<dbReference type="Gene3D" id="3.90.1150.10">
    <property type="entry name" value="Aspartate Aminotransferase, domain 1"/>
    <property type="match status" value="1"/>
</dbReference>
<organism evidence="3 4">
    <name type="scientific">Candidatus Thalassospirochaeta sargassi</name>
    <dbReference type="NCBI Taxonomy" id="3119039"/>
    <lineage>
        <taxon>Bacteria</taxon>
        <taxon>Pseudomonadati</taxon>
        <taxon>Spirochaetota</taxon>
        <taxon>Spirochaetia</taxon>
        <taxon>Spirochaetales</taxon>
        <taxon>Spirochaetaceae</taxon>
        <taxon>Candidatus Thalassospirochaeta</taxon>
    </lineage>
</organism>
<gene>
    <name evidence="3" type="ORF">PQJ61_04345</name>
</gene>
<dbReference type="InterPro" id="IPR015422">
    <property type="entry name" value="PyrdxlP-dep_Trfase_small"/>
</dbReference>
<protein>
    <recommendedName>
        <fullName evidence="2">Serine hydroxymethyltransferase-like domain-containing protein</fullName>
    </recommendedName>
</protein>